<dbReference type="VEuPathDB" id="FungiDB:SeMB42_g07028"/>
<dbReference type="CDD" id="cd20267">
    <property type="entry name" value="Complex1_LYR_LYRM7"/>
    <property type="match status" value="1"/>
</dbReference>
<keyword evidence="5" id="KW-0809">Transit peptide</keyword>
<dbReference type="GO" id="GO:0005759">
    <property type="term" value="C:mitochondrial matrix"/>
    <property type="evidence" value="ECO:0007669"/>
    <property type="project" value="UniProtKB-SubCell"/>
</dbReference>
<dbReference type="Pfam" id="PF05347">
    <property type="entry name" value="Complex1_LYR"/>
    <property type="match status" value="1"/>
</dbReference>
<dbReference type="STRING" id="286115.A0A507CFV6"/>
<comment type="caution">
    <text evidence="10">The sequence shown here is derived from an EMBL/GenBank/DDBJ whole genome shotgun (WGS) entry which is preliminary data.</text>
</comment>
<dbReference type="GO" id="GO:0034551">
    <property type="term" value="P:mitochondrial respiratory chain complex III assembly"/>
    <property type="evidence" value="ECO:0007669"/>
    <property type="project" value="InterPro"/>
</dbReference>
<keyword evidence="6" id="KW-0496">Mitochondrion</keyword>
<name>A0A507CFV6_9FUNG</name>
<dbReference type="Proteomes" id="UP000317494">
    <property type="component" value="Unassembled WGS sequence"/>
</dbReference>
<evidence type="ECO:0000313" key="10">
    <source>
        <dbReference type="EMBL" id="TPX36814.1"/>
    </source>
</evidence>
<dbReference type="InterPro" id="IPR045298">
    <property type="entry name" value="Complex1_LYR_LYRM7"/>
</dbReference>
<evidence type="ECO:0000259" key="9">
    <source>
        <dbReference type="Pfam" id="PF05347"/>
    </source>
</evidence>
<protein>
    <recommendedName>
        <fullName evidence="4">Mitochondrial zinc maintenance protein 1, mitochondrial</fullName>
    </recommendedName>
</protein>
<dbReference type="InterPro" id="IPR008011">
    <property type="entry name" value="Complex1_LYR_dom"/>
</dbReference>
<proteinExistence type="inferred from homology"/>
<dbReference type="GO" id="GO:0044183">
    <property type="term" value="F:protein folding chaperone"/>
    <property type="evidence" value="ECO:0007669"/>
    <property type="project" value="TreeGrafter"/>
</dbReference>
<gene>
    <name evidence="10" type="ORF">SeMB42_g07028</name>
</gene>
<evidence type="ECO:0000256" key="1">
    <source>
        <dbReference type="ARBA" id="ARBA00004305"/>
    </source>
</evidence>
<accession>A0A507CFV6</accession>
<comment type="subunit">
    <text evidence="3">Interacts with RIP1.</text>
</comment>
<organism evidence="10 11">
    <name type="scientific">Synchytrium endobioticum</name>
    <dbReference type="NCBI Taxonomy" id="286115"/>
    <lineage>
        <taxon>Eukaryota</taxon>
        <taxon>Fungi</taxon>
        <taxon>Fungi incertae sedis</taxon>
        <taxon>Chytridiomycota</taxon>
        <taxon>Chytridiomycota incertae sedis</taxon>
        <taxon>Chytridiomycetes</taxon>
        <taxon>Synchytriales</taxon>
        <taxon>Synchytriaceae</taxon>
        <taxon>Synchytrium</taxon>
    </lineage>
</organism>
<evidence type="ECO:0000313" key="11">
    <source>
        <dbReference type="Proteomes" id="UP000317494"/>
    </source>
</evidence>
<sequence length="122" mass="14051">MSPLRPQVLASYKALLRAQKRAFDGDRPTLESARQYTRSKFLEHRGESNSAVITDLVKTAQQAEKIIRQQVVQGVKKKGEENTYVLRIRDETAKGDNLDAKKNKGKMQQTRRIHTRKCTLRK</sequence>
<dbReference type="PANTHER" id="PTHR46749">
    <property type="entry name" value="COMPLEX III ASSEMBLY FACTOR LYRM7"/>
    <property type="match status" value="1"/>
</dbReference>
<comment type="subcellular location">
    <subcellularLocation>
        <location evidence="1">Mitochondrion matrix</location>
    </subcellularLocation>
</comment>
<evidence type="ECO:0000256" key="5">
    <source>
        <dbReference type="ARBA" id="ARBA00022946"/>
    </source>
</evidence>
<evidence type="ECO:0000256" key="7">
    <source>
        <dbReference type="ARBA" id="ARBA00023186"/>
    </source>
</evidence>
<evidence type="ECO:0000256" key="2">
    <source>
        <dbReference type="ARBA" id="ARBA00009949"/>
    </source>
</evidence>
<evidence type="ECO:0000256" key="8">
    <source>
        <dbReference type="ARBA" id="ARBA00025268"/>
    </source>
</evidence>
<comment type="function">
    <text evidence="8">Assembly factor required for Rieske Fe-S protein RIP1 incorporation into the cytochrome b-c1 (CIII) complex. Functions as a chaperone, binding to this subunit within the mitochondrial matrix and stabilizing it prior to its translocation and insertion into the late CIII dimeric intermediate within the mitochondrial inner membrane. Modulates the mitochondrial matrix zinc pool.</text>
</comment>
<dbReference type="InterPro" id="IPR050435">
    <property type="entry name" value="MZM1/LYRM7"/>
</dbReference>
<keyword evidence="7" id="KW-0143">Chaperone</keyword>
<dbReference type="PANTHER" id="PTHR46749:SF1">
    <property type="entry name" value="COMPLEX III ASSEMBLY FACTOR LYRM7"/>
    <property type="match status" value="1"/>
</dbReference>
<feature type="domain" description="Complex 1 LYR protein" evidence="9">
    <location>
        <begin position="7"/>
        <end position="63"/>
    </location>
</feature>
<evidence type="ECO:0000256" key="6">
    <source>
        <dbReference type="ARBA" id="ARBA00023128"/>
    </source>
</evidence>
<reference evidence="10 11" key="1">
    <citation type="journal article" date="2019" name="Sci. Rep.">
        <title>Comparative genomics of chytrid fungi reveal insights into the obligate biotrophic and pathogenic lifestyle of Synchytrium endobioticum.</title>
        <authorList>
            <person name="van de Vossenberg B.T.L.H."/>
            <person name="Warris S."/>
            <person name="Nguyen H.D.T."/>
            <person name="van Gent-Pelzer M.P.E."/>
            <person name="Joly D.L."/>
            <person name="van de Geest H.C."/>
            <person name="Bonants P.J.M."/>
            <person name="Smith D.S."/>
            <person name="Levesque C.A."/>
            <person name="van der Lee T.A.J."/>
        </authorList>
    </citation>
    <scope>NUCLEOTIDE SEQUENCE [LARGE SCALE GENOMIC DNA]</scope>
    <source>
        <strain evidence="10 11">MB42</strain>
    </source>
</reference>
<comment type="similarity">
    <text evidence="2">Belongs to the complex I LYR family. MZM1 subfamily.</text>
</comment>
<evidence type="ECO:0000256" key="4">
    <source>
        <dbReference type="ARBA" id="ARBA00015108"/>
    </source>
</evidence>
<evidence type="ECO:0000256" key="3">
    <source>
        <dbReference type="ARBA" id="ARBA00011589"/>
    </source>
</evidence>
<dbReference type="EMBL" id="QEAN01000446">
    <property type="protein sequence ID" value="TPX36814.1"/>
    <property type="molecule type" value="Genomic_DNA"/>
</dbReference>
<keyword evidence="11" id="KW-1185">Reference proteome</keyword>
<dbReference type="AlphaFoldDB" id="A0A507CFV6"/>